<keyword evidence="1" id="KW-0175">Coiled coil</keyword>
<proteinExistence type="predicted"/>
<feature type="compositionally biased region" description="Basic and acidic residues" evidence="2">
    <location>
        <begin position="27"/>
        <end position="43"/>
    </location>
</feature>
<protein>
    <submittedName>
        <fullName evidence="3">Uncharacterized protein</fullName>
    </submittedName>
</protein>
<sequence length="355" mass="38744">MTTQTYLSATKKPRRLERRQKQQGRRPQIESKKLKNKLHESDRLHRRRLNKPEITSGLASAQEARARAQLIRDTHQTKAQATRDAALSNAQQARGEAYLTREAALANAQQARDRGHAARDAALANAQQARDAGQRTRDAALMNAHATRETALANAEASRERGITQGREAARAWRGGGGWSPFGGAFDARQNAREWVRAARETAMRHAWSTTSGAEAHADAARQHARHVAATAAGAERGVPVPAANDAHDQETGVVCDDASHPVEKKYEAIGSLESELEAKLSSLSRLEQTIQAEGVAAAQAGSGDSKMQTPTQQEYERLGTDIDEMSRMIEALRLEADEEFARELAESEAAATRP</sequence>
<organism evidence="3 4">
    <name type="scientific">Apiospora saccharicola</name>
    <dbReference type="NCBI Taxonomy" id="335842"/>
    <lineage>
        <taxon>Eukaryota</taxon>
        <taxon>Fungi</taxon>
        <taxon>Dikarya</taxon>
        <taxon>Ascomycota</taxon>
        <taxon>Pezizomycotina</taxon>
        <taxon>Sordariomycetes</taxon>
        <taxon>Xylariomycetidae</taxon>
        <taxon>Amphisphaeriales</taxon>
        <taxon>Apiosporaceae</taxon>
        <taxon>Apiospora</taxon>
    </lineage>
</organism>
<keyword evidence="4" id="KW-1185">Reference proteome</keyword>
<evidence type="ECO:0000256" key="1">
    <source>
        <dbReference type="SAM" id="Coils"/>
    </source>
</evidence>
<reference evidence="3 4" key="1">
    <citation type="submission" date="2023-01" db="EMBL/GenBank/DDBJ databases">
        <title>Analysis of 21 Apiospora genomes using comparative genomics revels a genus with tremendous synthesis potential of carbohydrate active enzymes and secondary metabolites.</title>
        <authorList>
            <person name="Sorensen T."/>
        </authorList>
    </citation>
    <scope>NUCLEOTIDE SEQUENCE [LARGE SCALE GENOMIC DNA]</scope>
    <source>
        <strain evidence="3 4">CBS 83171</strain>
    </source>
</reference>
<comment type="caution">
    <text evidence="3">The sequence shown here is derived from an EMBL/GenBank/DDBJ whole genome shotgun (WGS) entry which is preliminary data.</text>
</comment>
<dbReference type="Proteomes" id="UP001446871">
    <property type="component" value="Unassembled WGS sequence"/>
</dbReference>
<evidence type="ECO:0000313" key="4">
    <source>
        <dbReference type="Proteomes" id="UP001446871"/>
    </source>
</evidence>
<feature type="region of interest" description="Disordered" evidence="2">
    <location>
        <begin position="112"/>
        <end position="133"/>
    </location>
</feature>
<feature type="coiled-coil region" evidence="1">
    <location>
        <begin position="316"/>
        <end position="343"/>
    </location>
</feature>
<name>A0ABR1WHH8_9PEZI</name>
<gene>
    <name evidence="3" type="ORF">PG996_000732</name>
</gene>
<dbReference type="EMBL" id="JAQQWM010000001">
    <property type="protein sequence ID" value="KAK8081951.1"/>
    <property type="molecule type" value="Genomic_DNA"/>
</dbReference>
<evidence type="ECO:0000313" key="3">
    <source>
        <dbReference type="EMBL" id="KAK8081951.1"/>
    </source>
</evidence>
<feature type="compositionally biased region" description="Low complexity" evidence="2">
    <location>
        <begin position="120"/>
        <end position="131"/>
    </location>
</feature>
<feature type="region of interest" description="Disordered" evidence="2">
    <location>
        <begin position="1"/>
        <end position="61"/>
    </location>
</feature>
<feature type="compositionally biased region" description="Basic residues" evidence="2">
    <location>
        <begin position="11"/>
        <end position="24"/>
    </location>
</feature>
<accession>A0ABR1WHH8</accession>
<evidence type="ECO:0000256" key="2">
    <source>
        <dbReference type="SAM" id="MobiDB-lite"/>
    </source>
</evidence>